<dbReference type="RefSeq" id="WP_317974224.1">
    <property type="nucleotide sequence ID" value="NZ_BTFW01000001.1"/>
</dbReference>
<dbReference type="Proteomes" id="UP001187221">
    <property type="component" value="Unassembled WGS sequence"/>
</dbReference>
<reference evidence="2 3" key="1">
    <citation type="submission" date="2023-06" db="EMBL/GenBank/DDBJ databases">
        <title>Draft genome sequence of Novosphingobium sp. strain IK01.</title>
        <authorList>
            <person name="Hatamoto M."/>
            <person name="Ikarashi T."/>
            <person name="Yamaguchi T."/>
        </authorList>
    </citation>
    <scope>NUCLEOTIDE SEQUENCE [LARGE SCALE GENOMIC DNA]</scope>
    <source>
        <strain evidence="2 3">IK01</strain>
    </source>
</reference>
<organism evidence="2 3">
    <name type="scientific">Novosphingobium pituita</name>
    <dbReference type="NCBI Taxonomy" id="3056842"/>
    <lineage>
        <taxon>Bacteria</taxon>
        <taxon>Pseudomonadati</taxon>
        <taxon>Pseudomonadota</taxon>
        <taxon>Alphaproteobacteria</taxon>
        <taxon>Sphingomonadales</taxon>
        <taxon>Sphingomonadaceae</taxon>
        <taxon>Novosphingobium</taxon>
    </lineage>
</organism>
<comment type="caution">
    <text evidence="2">The sequence shown here is derived from an EMBL/GenBank/DDBJ whole genome shotgun (WGS) entry which is preliminary data.</text>
</comment>
<evidence type="ECO:0008006" key="4">
    <source>
        <dbReference type="Google" id="ProtNLM"/>
    </source>
</evidence>
<feature type="signal peptide" evidence="1">
    <location>
        <begin position="1"/>
        <end position="28"/>
    </location>
</feature>
<sequence length="625" mass="67453">MGLTARPRALALLACPALLVLLSPPLHAQDGTATTITAPASGSRSYGYPSSADQALDAFLAKDDAARRALDPVETLERGEPLSAERLAMLFTPALASAQRARNAAARTALADLAAAHDLDPAHRISARAYAAVLDDEQAMLAPPVQDMLALMPLSPSGGIQAEFPALASEGGPEPLDTSADHAAMLARDRALPRVFATAIARYREGMAQGITSPKVVVRTLISEIDALLARPPERSLFMTPADEPFTLSAGGTKAHALAHARLRRAYREATLGSVYPAYRALRTFLASEYLPAARNSVGLSQLPGGAALYRALLRHHTSVDLDPDAVHALGLAEVARIQREMVTVKDQLGFAGPLPAFFAHIRVDPRFHPRRQEDLAAGYRHVAAIVAAQAPNYFLTIPHTPLLILPHPAYRARYEAGGSYSPGSPDGSRPGVFFFNTFDLKSRFLSGVDTLYLHEGAPGHHFQISLAQEDDSLPAFQRFGGNTAYVEGWALYAETLGYPMGLYDDPMQHWGTLDDEMLRAMRLVVDTGLHSQGWSRAQALDYMLANSGMGRSDAETEVDRYIADPGQAVAYKIGALAIQQLRDEAEKKMGARFDVRVFHQQVLGSGALPLPVLEDKVHAWMATD</sequence>
<evidence type="ECO:0000313" key="3">
    <source>
        <dbReference type="Proteomes" id="UP001187221"/>
    </source>
</evidence>
<dbReference type="PANTHER" id="PTHR33361">
    <property type="entry name" value="GLR0591 PROTEIN"/>
    <property type="match status" value="1"/>
</dbReference>
<protein>
    <recommendedName>
        <fullName evidence="4">DUF885 domain-containing protein</fullName>
    </recommendedName>
</protein>
<evidence type="ECO:0000256" key="1">
    <source>
        <dbReference type="SAM" id="SignalP"/>
    </source>
</evidence>
<gene>
    <name evidence="2" type="ORF">NUTIK01_12030</name>
</gene>
<evidence type="ECO:0000313" key="2">
    <source>
        <dbReference type="EMBL" id="GMM60426.1"/>
    </source>
</evidence>
<feature type="chain" id="PRO_5045159647" description="DUF885 domain-containing protein" evidence="1">
    <location>
        <begin position="29"/>
        <end position="625"/>
    </location>
</feature>
<dbReference type="EMBL" id="BTFW01000001">
    <property type="protein sequence ID" value="GMM60426.1"/>
    <property type="molecule type" value="Genomic_DNA"/>
</dbReference>
<accession>A0ABQ6P5E0</accession>
<dbReference type="InterPro" id="IPR010281">
    <property type="entry name" value="DUF885"/>
</dbReference>
<keyword evidence="3" id="KW-1185">Reference proteome</keyword>
<dbReference type="Pfam" id="PF05960">
    <property type="entry name" value="DUF885"/>
    <property type="match status" value="1"/>
</dbReference>
<dbReference type="PANTHER" id="PTHR33361:SF16">
    <property type="entry name" value="DUF885 DOMAIN-CONTAINING PROTEIN"/>
    <property type="match status" value="1"/>
</dbReference>
<name>A0ABQ6P5E0_9SPHN</name>
<proteinExistence type="predicted"/>
<keyword evidence="1" id="KW-0732">Signal</keyword>